<dbReference type="EMBL" id="BSOW01000083">
    <property type="protein sequence ID" value="GLR92309.1"/>
    <property type="molecule type" value="Genomic_DNA"/>
</dbReference>
<accession>A0ABQ6BD43</accession>
<reference evidence="2" key="1">
    <citation type="journal article" date="2019" name="Int. J. Syst. Evol. Microbiol.">
        <title>The Global Catalogue of Microorganisms (GCM) 10K type strain sequencing project: providing services to taxonomists for standard genome sequencing and annotation.</title>
        <authorList>
            <consortium name="The Broad Institute Genomics Platform"/>
            <consortium name="The Broad Institute Genome Sequencing Center for Infectious Disease"/>
            <person name="Wu L."/>
            <person name="Ma J."/>
        </authorList>
    </citation>
    <scope>NUCLEOTIDE SEQUENCE [LARGE SCALE GENOMIC DNA]</scope>
    <source>
        <strain evidence="2">NBRC 102520</strain>
    </source>
</reference>
<comment type="caution">
    <text evidence="1">The sequence shown here is derived from an EMBL/GenBank/DDBJ whole genome shotgun (WGS) entry which is preliminary data.</text>
</comment>
<organism evidence="1 2">
    <name type="scientific">Bradyrhizobium iriomotense</name>
    <dbReference type="NCBI Taxonomy" id="441950"/>
    <lineage>
        <taxon>Bacteria</taxon>
        <taxon>Pseudomonadati</taxon>
        <taxon>Pseudomonadota</taxon>
        <taxon>Alphaproteobacteria</taxon>
        <taxon>Hyphomicrobiales</taxon>
        <taxon>Nitrobacteraceae</taxon>
        <taxon>Bradyrhizobium</taxon>
    </lineage>
</organism>
<name>A0ABQ6BD43_9BRAD</name>
<dbReference type="Proteomes" id="UP001156905">
    <property type="component" value="Unassembled WGS sequence"/>
</dbReference>
<sequence length="69" mass="7912">MITSRRPETASMERYTAYLVGPDGHTVGFVEFICSDEGAAKERVRQVANDYAIELWRSDRKIAAYEARR</sequence>
<keyword evidence="2" id="KW-1185">Reference proteome</keyword>
<protein>
    <submittedName>
        <fullName evidence="1">Uncharacterized protein</fullName>
    </submittedName>
</protein>
<evidence type="ECO:0000313" key="1">
    <source>
        <dbReference type="EMBL" id="GLR92309.1"/>
    </source>
</evidence>
<gene>
    <name evidence="1" type="ORF">GCM10007857_90350</name>
</gene>
<proteinExistence type="predicted"/>
<evidence type="ECO:0000313" key="2">
    <source>
        <dbReference type="Proteomes" id="UP001156905"/>
    </source>
</evidence>